<evidence type="ECO:0000313" key="3">
    <source>
        <dbReference type="EMBL" id="KPY34898.1"/>
    </source>
</evidence>
<proteinExistence type="predicted"/>
<keyword evidence="1" id="KW-0732">Signal</keyword>
<dbReference type="EMBL" id="LJRC01000177">
    <property type="protein sequence ID" value="KPY34898.1"/>
    <property type="molecule type" value="Genomic_DNA"/>
</dbReference>
<dbReference type="PATRIC" id="fig|251707.3.peg.4605"/>
<feature type="signal peptide" evidence="1">
    <location>
        <begin position="1"/>
        <end position="36"/>
    </location>
</feature>
<dbReference type="Gene3D" id="3.40.190.100">
    <property type="entry name" value="Glycine betaine-binding periplasmic protein, domain 2"/>
    <property type="match status" value="1"/>
</dbReference>
<dbReference type="NCBIfam" id="TIGR03414">
    <property type="entry name" value="ABC_choline_bnd"/>
    <property type="match status" value="1"/>
</dbReference>
<name>A0A0P9Y075_9PSED</name>
<dbReference type="GO" id="GO:0015871">
    <property type="term" value="P:choline transport"/>
    <property type="evidence" value="ECO:0007669"/>
    <property type="project" value="InterPro"/>
</dbReference>
<sequence>MTLPTPKKPKGVNRMRKLFTALAVSVMTLGSVAAHAAETSCSTVRMADPGWSDIAATNAITSVVLEGLGYKTKIDTLAVPIAYGGLKDGQLDVFLGNWMPAQQGFYDKFVATGDVTQLAKNLEGTEFTLAVPDYVWDAGVHTFADLNTFADKFSKKIYGIGSGAPANLSLQEIIKKNEFDLGGWKLVESSEQAMLAEVNRNVKRKSFVVFLGWTPHPMNVQIKGMHYLKGGEKYFGDTGSVFTLTRKGYAEACPNVGKLLTNLSFTLDMENTIMADVVNKKVSNNHAAKAWIKANPAVLEKWLDGVKTIDDKEALAAVKAKL</sequence>
<dbReference type="Proteomes" id="UP000050562">
    <property type="component" value="Unassembled WGS sequence"/>
</dbReference>
<feature type="domain" description="ABC-type glycine betaine transport system substrate-binding" evidence="2">
    <location>
        <begin position="43"/>
        <end position="293"/>
    </location>
</feature>
<evidence type="ECO:0000256" key="1">
    <source>
        <dbReference type="SAM" id="SignalP"/>
    </source>
</evidence>
<evidence type="ECO:0000313" key="4">
    <source>
        <dbReference type="Proteomes" id="UP000050562"/>
    </source>
</evidence>
<evidence type="ECO:0000259" key="2">
    <source>
        <dbReference type="Pfam" id="PF04069"/>
    </source>
</evidence>
<gene>
    <name evidence="3" type="ORF">ALO52_04982</name>
</gene>
<dbReference type="GO" id="GO:0033265">
    <property type="term" value="F:choline binding"/>
    <property type="evidence" value="ECO:0007669"/>
    <property type="project" value="InterPro"/>
</dbReference>
<dbReference type="GO" id="GO:0022857">
    <property type="term" value="F:transmembrane transporter activity"/>
    <property type="evidence" value="ECO:0007669"/>
    <property type="project" value="InterPro"/>
</dbReference>
<dbReference type="AlphaFoldDB" id="A0A0P9Y075"/>
<protein>
    <submittedName>
        <fullName evidence="3">Substrate-binding region of ABC-type glycine betaine transport system</fullName>
    </submittedName>
</protein>
<accession>A0A0P9Y075</accession>
<dbReference type="Gene3D" id="3.40.190.10">
    <property type="entry name" value="Periplasmic binding protein-like II"/>
    <property type="match status" value="1"/>
</dbReference>
<dbReference type="SUPFAM" id="SSF53850">
    <property type="entry name" value="Periplasmic binding protein-like II"/>
    <property type="match status" value="1"/>
</dbReference>
<dbReference type="InterPro" id="IPR007210">
    <property type="entry name" value="ABC_Gly_betaine_transp_sub-bd"/>
</dbReference>
<comment type="caution">
    <text evidence="3">The sequence shown here is derived from an EMBL/GenBank/DDBJ whole genome shotgun (WGS) entry which is preliminary data.</text>
</comment>
<dbReference type="GO" id="GO:0042597">
    <property type="term" value="C:periplasmic space"/>
    <property type="evidence" value="ECO:0007669"/>
    <property type="project" value="InterPro"/>
</dbReference>
<organism evidence="3 4">
    <name type="scientific">Pseudomonas syringae pv. primulae</name>
    <dbReference type="NCBI Taxonomy" id="251707"/>
    <lineage>
        <taxon>Bacteria</taxon>
        <taxon>Pseudomonadati</taxon>
        <taxon>Pseudomonadota</taxon>
        <taxon>Gammaproteobacteria</taxon>
        <taxon>Pseudomonadales</taxon>
        <taxon>Pseudomonadaceae</taxon>
        <taxon>Pseudomonas</taxon>
    </lineage>
</organism>
<feature type="chain" id="PRO_5006171995" evidence="1">
    <location>
        <begin position="37"/>
        <end position="322"/>
    </location>
</feature>
<dbReference type="GO" id="GO:0043190">
    <property type="term" value="C:ATP-binding cassette (ABC) transporter complex"/>
    <property type="evidence" value="ECO:0007669"/>
    <property type="project" value="InterPro"/>
</dbReference>
<dbReference type="CDD" id="cd13640">
    <property type="entry name" value="PBP2_ChoX"/>
    <property type="match status" value="1"/>
</dbReference>
<reference evidence="3 4" key="1">
    <citation type="submission" date="2015-09" db="EMBL/GenBank/DDBJ databases">
        <title>Genome announcement of multiple Pseudomonas syringae strains.</title>
        <authorList>
            <person name="Thakur S."/>
            <person name="Wang P.W."/>
            <person name="Gong Y."/>
            <person name="Weir B.S."/>
            <person name="Guttman D.S."/>
        </authorList>
    </citation>
    <scope>NUCLEOTIDE SEQUENCE [LARGE SCALE GENOMIC DNA]</scope>
    <source>
        <strain evidence="3 4">ICMP3956</strain>
    </source>
</reference>
<dbReference type="InterPro" id="IPR017783">
    <property type="entry name" value="ABC_choline_sub-bd"/>
</dbReference>
<dbReference type="Pfam" id="PF04069">
    <property type="entry name" value="OpuAC"/>
    <property type="match status" value="1"/>
</dbReference>